<dbReference type="InterPro" id="IPR005119">
    <property type="entry name" value="LysR_subst-bd"/>
</dbReference>
<accession>W0V727</accession>
<evidence type="ECO:0000256" key="1">
    <source>
        <dbReference type="ARBA" id="ARBA00009437"/>
    </source>
</evidence>
<dbReference type="InterPro" id="IPR036390">
    <property type="entry name" value="WH_DNA-bd_sf"/>
</dbReference>
<dbReference type="KEGG" id="jag:GJA_2522"/>
<dbReference type="PANTHER" id="PTHR30537:SF72">
    <property type="entry name" value="LYSR FAMILY TRANSCRIPTIONAL REGULATOR"/>
    <property type="match status" value="1"/>
</dbReference>
<name>W0V727_9BURK</name>
<dbReference type="SUPFAM" id="SSF53850">
    <property type="entry name" value="Periplasmic binding protein-like II"/>
    <property type="match status" value="1"/>
</dbReference>
<dbReference type="eggNOG" id="COG0583">
    <property type="taxonomic scope" value="Bacteria"/>
</dbReference>
<dbReference type="HOGENOM" id="CLU_039613_16_1_4"/>
<evidence type="ECO:0000259" key="5">
    <source>
        <dbReference type="PROSITE" id="PS50931"/>
    </source>
</evidence>
<dbReference type="PROSITE" id="PS50931">
    <property type="entry name" value="HTH_LYSR"/>
    <property type="match status" value="1"/>
</dbReference>
<dbReference type="Gene3D" id="1.10.10.10">
    <property type="entry name" value="Winged helix-like DNA-binding domain superfamily/Winged helix DNA-binding domain"/>
    <property type="match status" value="1"/>
</dbReference>
<evidence type="ECO:0000256" key="3">
    <source>
        <dbReference type="ARBA" id="ARBA00023125"/>
    </source>
</evidence>
<dbReference type="STRING" id="1349767.GJA_2522"/>
<comment type="similarity">
    <text evidence="1">Belongs to the LysR transcriptional regulatory family.</text>
</comment>
<dbReference type="CDD" id="cd08422">
    <property type="entry name" value="PBP2_CrgA_like"/>
    <property type="match status" value="1"/>
</dbReference>
<dbReference type="Pfam" id="PF03466">
    <property type="entry name" value="LysR_substrate"/>
    <property type="match status" value="1"/>
</dbReference>
<dbReference type="EMBL" id="HG322949">
    <property type="protein sequence ID" value="CDG83153.1"/>
    <property type="molecule type" value="Genomic_DNA"/>
</dbReference>
<protein>
    <submittedName>
        <fullName evidence="6">Bacterial regulatory helix-turn-helix, lysR family protein</fullName>
    </submittedName>
</protein>
<organism evidence="6 7">
    <name type="scientific">Janthinobacterium agaricidamnosum NBRC 102515 = DSM 9628</name>
    <dbReference type="NCBI Taxonomy" id="1349767"/>
    <lineage>
        <taxon>Bacteria</taxon>
        <taxon>Pseudomonadati</taxon>
        <taxon>Pseudomonadota</taxon>
        <taxon>Betaproteobacteria</taxon>
        <taxon>Burkholderiales</taxon>
        <taxon>Oxalobacteraceae</taxon>
        <taxon>Janthinobacterium</taxon>
    </lineage>
</organism>
<feature type="domain" description="HTH lysR-type" evidence="5">
    <location>
        <begin position="1"/>
        <end position="53"/>
    </location>
</feature>
<keyword evidence="7" id="KW-1185">Reference proteome</keyword>
<proteinExistence type="inferred from homology"/>
<dbReference type="Gene3D" id="3.40.190.290">
    <property type="match status" value="1"/>
</dbReference>
<keyword evidence="3" id="KW-0238">DNA-binding</keyword>
<evidence type="ECO:0000256" key="2">
    <source>
        <dbReference type="ARBA" id="ARBA00023015"/>
    </source>
</evidence>
<dbReference type="Pfam" id="PF00126">
    <property type="entry name" value="HTH_1"/>
    <property type="match status" value="1"/>
</dbReference>
<dbReference type="Proteomes" id="UP000027604">
    <property type="component" value="Chromosome I"/>
</dbReference>
<dbReference type="InterPro" id="IPR000847">
    <property type="entry name" value="LysR_HTH_N"/>
</dbReference>
<dbReference type="GO" id="GO:0006351">
    <property type="term" value="P:DNA-templated transcription"/>
    <property type="evidence" value="ECO:0007669"/>
    <property type="project" value="TreeGrafter"/>
</dbReference>
<dbReference type="InterPro" id="IPR036388">
    <property type="entry name" value="WH-like_DNA-bd_sf"/>
</dbReference>
<dbReference type="GO" id="GO:0003700">
    <property type="term" value="F:DNA-binding transcription factor activity"/>
    <property type="evidence" value="ECO:0007669"/>
    <property type="project" value="InterPro"/>
</dbReference>
<dbReference type="GO" id="GO:0043565">
    <property type="term" value="F:sequence-specific DNA binding"/>
    <property type="evidence" value="ECO:0007669"/>
    <property type="project" value="TreeGrafter"/>
</dbReference>
<dbReference type="SUPFAM" id="SSF46785">
    <property type="entry name" value="Winged helix' DNA-binding domain"/>
    <property type="match status" value="1"/>
</dbReference>
<dbReference type="PATRIC" id="fig|1349767.4.peg.4260"/>
<keyword evidence="4" id="KW-0804">Transcription</keyword>
<dbReference type="AlphaFoldDB" id="W0V727"/>
<dbReference type="InterPro" id="IPR058163">
    <property type="entry name" value="LysR-type_TF_proteobact-type"/>
</dbReference>
<evidence type="ECO:0000313" key="6">
    <source>
        <dbReference type="EMBL" id="CDG83153.1"/>
    </source>
</evidence>
<keyword evidence="2" id="KW-0805">Transcription regulation</keyword>
<evidence type="ECO:0000313" key="7">
    <source>
        <dbReference type="Proteomes" id="UP000027604"/>
    </source>
</evidence>
<dbReference type="PANTHER" id="PTHR30537">
    <property type="entry name" value="HTH-TYPE TRANSCRIPTIONAL REGULATOR"/>
    <property type="match status" value="1"/>
</dbReference>
<sequence length="304" mass="32486">MHCFVSAAEAGSFAEAGRRLALSAAAVGQNVARLEAGLGVRLFQRTTRSLTLTEAGERFLDEVREGLAAIQTALANTTSAQGRPAGTLKISMGIGFGREYILPLLPDFLARYPAVVPDWHFDNRPVDLIAQGFDAAIGGGFDLPPGLVARVLAPAHRVLLASPAYLAGAAPLAGPADLALHAGILIKSPQTGRVRPWLLRNRDGQQAPIGLPVRMTMSDPDAACQLAQLGLGLTLVGMPNALPYLENGTLVRVLPDWYVDGGNLSLYFADKKLLPSKTRVFVDYVVAHFEQQHLARRLSAMLHS</sequence>
<reference evidence="6 7" key="1">
    <citation type="journal article" date="2015" name="Genome Announc.">
        <title>Genome Sequence of Mushroom Soft-Rot Pathogen Janthinobacterium agaricidamnosum.</title>
        <authorList>
            <person name="Graupner K."/>
            <person name="Lackner G."/>
            <person name="Hertweck C."/>
        </authorList>
    </citation>
    <scope>NUCLEOTIDE SEQUENCE [LARGE SCALE GENOMIC DNA]</scope>
    <source>
        <strain evidence="7">NBRC 102515 / DSM 9628</strain>
    </source>
</reference>
<gene>
    <name evidence="6" type="ORF">GJA_2522</name>
</gene>
<dbReference type="FunFam" id="1.10.10.10:FF:000001">
    <property type="entry name" value="LysR family transcriptional regulator"/>
    <property type="match status" value="1"/>
</dbReference>
<evidence type="ECO:0000256" key="4">
    <source>
        <dbReference type="ARBA" id="ARBA00023163"/>
    </source>
</evidence>